<comment type="caution">
    <text evidence="2">The sequence shown here is derived from an EMBL/GenBank/DDBJ whole genome shotgun (WGS) entry which is preliminary data.</text>
</comment>
<gene>
    <name evidence="2" type="ORF">HGK34_05440</name>
</gene>
<evidence type="ECO:0000259" key="1">
    <source>
        <dbReference type="Pfam" id="PF12728"/>
    </source>
</evidence>
<dbReference type="EMBL" id="JABBYC010000005">
    <property type="protein sequence ID" value="MBL0885721.1"/>
    <property type="molecule type" value="Genomic_DNA"/>
</dbReference>
<evidence type="ECO:0000313" key="3">
    <source>
        <dbReference type="Proteomes" id="UP000675409"/>
    </source>
</evidence>
<dbReference type="InterPro" id="IPR041657">
    <property type="entry name" value="HTH_17"/>
</dbReference>
<keyword evidence="3" id="KW-1185">Reference proteome</keyword>
<dbReference type="InterPro" id="IPR010093">
    <property type="entry name" value="SinI_DNA-bd"/>
</dbReference>
<dbReference type="RefSeq" id="WP_201845546.1">
    <property type="nucleotide sequence ID" value="NZ_JABBYC010000005.1"/>
</dbReference>
<protein>
    <submittedName>
        <fullName evidence="2">Excisionase family DNA-binding protein</fullName>
    </submittedName>
</protein>
<sequence length="120" mass="13234">MSDLLARDAAAVHHALERGGDDLSLSMHRSTAELVAALLDARAHGVPEEGTPTRAAELLGVFRPHVRRLMDRGELPFRMVGSHHRLPLAAVEAFRERERSRRAEALADLAELENELGLTE</sequence>
<dbReference type="GO" id="GO:0003677">
    <property type="term" value="F:DNA binding"/>
    <property type="evidence" value="ECO:0007669"/>
    <property type="project" value="UniProtKB-KW"/>
</dbReference>
<evidence type="ECO:0000313" key="2">
    <source>
        <dbReference type="EMBL" id="MBL0885721.1"/>
    </source>
</evidence>
<accession>A0ABS1LHM0</accession>
<keyword evidence="2" id="KW-0238">DNA-binding</keyword>
<dbReference type="NCBIfam" id="TIGR01764">
    <property type="entry name" value="excise"/>
    <property type="match status" value="1"/>
</dbReference>
<name>A0ABS1LHM0_9MICO</name>
<organism evidence="2 3">
    <name type="scientific">Myceligenerans indicum</name>
    <dbReference type="NCBI Taxonomy" id="2593663"/>
    <lineage>
        <taxon>Bacteria</taxon>
        <taxon>Bacillati</taxon>
        <taxon>Actinomycetota</taxon>
        <taxon>Actinomycetes</taxon>
        <taxon>Micrococcales</taxon>
        <taxon>Promicromonosporaceae</taxon>
        <taxon>Myceligenerans</taxon>
    </lineage>
</organism>
<dbReference type="Proteomes" id="UP000675409">
    <property type="component" value="Unassembled WGS sequence"/>
</dbReference>
<reference evidence="2 3" key="1">
    <citation type="journal article" date="2021" name="Arch. Microbiol.">
        <title>Myceligenerans indicum sp. nov., an actinobacterium isolated from mangrove sediment of Sundarbans, India.</title>
        <authorList>
            <person name="Asha K."/>
            <person name="Bhadury P."/>
        </authorList>
    </citation>
    <scope>NUCLEOTIDE SEQUENCE [LARGE SCALE GENOMIC DNA]</scope>
    <source>
        <strain evidence="2 3">I2</strain>
    </source>
</reference>
<dbReference type="Pfam" id="PF12728">
    <property type="entry name" value="HTH_17"/>
    <property type="match status" value="1"/>
</dbReference>
<proteinExistence type="predicted"/>
<feature type="domain" description="Helix-turn-helix" evidence="1">
    <location>
        <begin position="52"/>
        <end position="98"/>
    </location>
</feature>